<evidence type="ECO:0000256" key="9">
    <source>
        <dbReference type="ARBA" id="ARBA00022764"/>
    </source>
</evidence>
<evidence type="ECO:0000256" key="1">
    <source>
        <dbReference type="ARBA" id="ARBA00001772"/>
    </source>
</evidence>
<dbReference type="GO" id="GO:0004252">
    <property type="term" value="F:serine-type endopeptidase activity"/>
    <property type="evidence" value="ECO:0007669"/>
    <property type="project" value="InterPro"/>
</dbReference>
<evidence type="ECO:0000256" key="6">
    <source>
        <dbReference type="ARBA" id="ARBA00022670"/>
    </source>
</evidence>
<dbReference type="InterPro" id="IPR009003">
    <property type="entry name" value="Peptidase_S1_PA"/>
</dbReference>
<comment type="catalytic activity">
    <reaction evidence="1">
        <text>Acts on substrates that are at least partially unfolded. The cleavage site P1 residue is normally between a pair of hydrophobic residues, such as Val-|-Val.</text>
        <dbReference type="EC" id="3.4.21.107"/>
    </reaction>
</comment>
<dbReference type="FunFam" id="2.40.10.120:FF:000007">
    <property type="entry name" value="Periplasmic serine endoprotease DegP-like"/>
    <property type="match status" value="1"/>
</dbReference>
<dbReference type="PANTHER" id="PTHR22939:SF130">
    <property type="entry name" value="PERIPLASMIC SERINE ENDOPROTEASE DEGP-LIKE-RELATED"/>
    <property type="match status" value="1"/>
</dbReference>
<evidence type="ECO:0000256" key="2">
    <source>
        <dbReference type="ARBA" id="ARBA00004418"/>
    </source>
</evidence>
<evidence type="ECO:0000256" key="13">
    <source>
        <dbReference type="ARBA" id="ARBA00032850"/>
    </source>
</evidence>
<sequence>MATFTHMSSAARQARRITRQEDLDLRAQARPVPLSSAAPHATPDTRAATRAAPRNPASRFMMASLVALSLAFVQTMPAQAQDMTPGQVGVPLSFADLAQKVSPAVVNITTTTTVAASTNETPMLPEGSPFEEFFRDFMERNGQTPDSRPHRSQALGSGFVISPDGYIVTNNHVIEGADEIQIEFYEGFTLDAKLIGTDPKTDIALLKVEADEPLGYVEFGDSDASRVGDWVMAMGNPLGQGFSVSSGIVSARGRALSGTYDDFIQTDAAINRGNSGGPLFNMDAQVIGVNTAILSPNGGSIGIGFSMASNVVTRVVDQLKEYGETRRGWLGVRIQDVTDDVADAMGLASASGALVTDVPTGPSQDAGVEAGDVITAFDGKPVSDTRELVRTVGNTAVGKAVTMVVVRNGTEMDLTITLGRREDAEGEAVPASVQQNVEEPSTSDMLGMVLSPMTDELRAELSLPGSAEGLVVADVEEDSEAYMKGLRAGDVITEAGQQKIASASDLDARIADAKDAGRNTLLLLVRRGADPRFVALNIAE</sequence>
<feature type="active site" description="Charge relay system" evidence="14">
    <location>
        <position position="172"/>
    </location>
</feature>
<protein>
    <recommendedName>
        <fullName evidence="5">Probable periplasmic serine endoprotease DegP-like</fullName>
        <ecNumber evidence="4">3.4.21.107</ecNumber>
    </recommendedName>
    <alternativeName>
        <fullName evidence="13">Protease Do</fullName>
    </alternativeName>
</protein>
<keyword evidence="10 18" id="KW-0378">Hydrolase</keyword>
<evidence type="ECO:0000256" key="16">
    <source>
        <dbReference type="SAM" id="MobiDB-lite"/>
    </source>
</evidence>
<evidence type="ECO:0000256" key="8">
    <source>
        <dbReference type="ARBA" id="ARBA00022737"/>
    </source>
</evidence>
<dbReference type="InterPro" id="IPR036034">
    <property type="entry name" value="PDZ_sf"/>
</dbReference>
<evidence type="ECO:0000256" key="14">
    <source>
        <dbReference type="PIRSR" id="PIRSR611782-1"/>
    </source>
</evidence>
<comment type="subcellular location">
    <subcellularLocation>
        <location evidence="2">Periplasm</location>
    </subcellularLocation>
</comment>
<dbReference type="EC" id="3.4.21.107" evidence="4"/>
<keyword evidence="6 18" id="KW-0645">Protease</keyword>
<evidence type="ECO:0000259" key="17">
    <source>
        <dbReference type="PROSITE" id="PS50106"/>
    </source>
</evidence>
<dbReference type="EMBL" id="FWFS01000003">
    <property type="protein sequence ID" value="SLN31466.1"/>
    <property type="molecule type" value="Genomic_DNA"/>
</dbReference>
<dbReference type="PANTHER" id="PTHR22939">
    <property type="entry name" value="SERINE PROTEASE FAMILY S1C HTRA-RELATED"/>
    <property type="match status" value="1"/>
</dbReference>
<gene>
    <name evidence="18" type="primary">degP1</name>
    <name evidence="18" type="ORF">AQS8620_01022</name>
</gene>
<comment type="similarity">
    <text evidence="3">Belongs to the peptidase S1C family.</text>
</comment>
<feature type="domain" description="PDZ" evidence="17">
    <location>
        <begin position="319"/>
        <end position="409"/>
    </location>
</feature>
<dbReference type="NCBIfam" id="TIGR02037">
    <property type="entry name" value="degP_htrA_DO"/>
    <property type="match status" value="1"/>
</dbReference>
<feature type="compositionally biased region" description="Low complexity" evidence="16">
    <location>
        <begin position="37"/>
        <end position="55"/>
    </location>
</feature>
<organism evidence="18 19">
    <name type="scientific">Aquimixticola soesokkakensis</name>
    <dbReference type="NCBI Taxonomy" id="1519096"/>
    <lineage>
        <taxon>Bacteria</taxon>
        <taxon>Pseudomonadati</taxon>
        <taxon>Pseudomonadota</taxon>
        <taxon>Alphaproteobacteria</taxon>
        <taxon>Rhodobacterales</taxon>
        <taxon>Paracoccaceae</taxon>
        <taxon>Aquimixticola</taxon>
    </lineage>
</organism>
<dbReference type="Pfam" id="PF13365">
    <property type="entry name" value="Trypsin_2"/>
    <property type="match status" value="1"/>
</dbReference>
<proteinExistence type="inferred from homology"/>
<dbReference type="Gene3D" id="2.40.10.120">
    <property type="match status" value="1"/>
</dbReference>
<feature type="binding site" evidence="15">
    <location>
        <position position="172"/>
    </location>
    <ligand>
        <name>substrate</name>
    </ligand>
</feature>
<evidence type="ECO:0000256" key="12">
    <source>
        <dbReference type="ARBA" id="ARBA00023016"/>
    </source>
</evidence>
<dbReference type="GO" id="GO:0042597">
    <property type="term" value="C:periplasmic space"/>
    <property type="evidence" value="ECO:0007669"/>
    <property type="project" value="UniProtKB-SubCell"/>
</dbReference>
<evidence type="ECO:0000256" key="3">
    <source>
        <dbReference type="ARBA" id="ARBA00010541"/>
    </source>
</evidence>
<dbReference type="SUPFAM" id="SSF50156">
    <property type="entry name" value="PDZ domain-like"/>
    <property type="match status" value="2"/>
</dbReference>
<dbReference type="Pfam" id="PF13180">
    <property type="entry name" value="PDZ_2"/>
    <property type="match status" value="2"/>
</dbReference>
<dbReference type="AlphaFoldDB" id="A0A1Y5S6U1"/>
<accession>A0A1Y5S6U1</accession>
<dbReference type="InterPro" id="IPR001940">
    <property type="entry name" value="Peptidase_S1C"/>
</dbReference>
<dbReference type="PRINTS" id="PR00834">
    <property type="entry name" value="PROTEASES2C"/>
</dbReference>
<evidence type="ECO:0000256" key="7">
    <source>
        <dbReference type="ARBA" id="ARBA00022729"/>
    </source>
</evidence>
<reference evidence="18 19" key="1">
    <citation type="submission" date="2017-03" db="EMBL/GenBank/DDBJ databases">
        <authorList>
            <person name="Afonso C.L."/>
            <person name="Miller P.J."/>
            <person name="Scott M.A."/>
            <person name="Spackman E."/>
            <person name="Goraichik I."/>
            <person name="Dimitrov K.M."/>
            <person name="Suarez D.L."/>
            <person name="Swayne D.E."/>
        </authorList>
    </citation>
    <scope>NUCLEOTIDE SEQUENCE [LARGE SCALE GENOMIC DNA]</scope>
    <source>
        <strain evidence="18 19">CECT 8620</strain>
    </source>
</reference>
<dbReference type="SUPFAM" id="SSF50494">
    <property type="entry name" value="Trypsin-like serine proteases"/>
    <property type="match status" value="1"/>
</dbReference>
<feature type="region of interest" description="Disordered" evidence="16">
    <location>
        <begin position="30"/>
        <end position="55"/>
    </location>
</feature>
<keyword evidence="19" id="KW-1185">Reference proteome</keyword>
<feature type="domain" description="PDZ" evidence="17">
    <location>
        <begin position="434"/>
        <end position="528"/>
    </location>
</feature>
<evidence type="ECO:0000256" key="10">
    <source>
        <dbReference type="ARBA" id="ARBA00022801"/>
    </source>
</evidence>
<feature type="active site" description="Charge relay system" evidence="14">
    <location>
        <position position="275"/>
    </location>
</feature>
<evidence type="ECO:0000313" key="18">
    <source>
        <dbReference type="EMBL" id="SLN31466.1"/>
    </source>
</evidence>
<dbReference type="InterPro" id="IPR011782">
    <property type="entry name" value="Pept_S1C_Do"/>
</dbReference>
<feature type="binding site" evidence="15">
    <location>
        <begin position="273"/>
        <end position="275"/>
    </location>
    <ligand>
        <name>substrate</name>
    </ligand>
</feature>
<dbReference type="InterPro" id="IPR001478">
    <property type="entry name" value="PDZ"/>
</dbReference>
<dbReference type="GO" id="GO:0006508">
    <property type="term" value="P:proteolysis"/>
    <property type="evidence" value="ECO:0007669"/>
    <property type="project" value="UniProtKB-KW"/>
</dbReference>
<feature type="active site" description="Charge relay system" evidence="14">
    <location>
        <position position="202"/>
    </location>
</feature>
<keyword evidence="8" id="KW-0677">Repeat</keyword>
<dbReference type="Gene3D" id="2.30.42.10">
    <property type="match status" value="2"/>
</dbReference>
<keyword evidence="11" id="KW-0720">Serine protease</keyword>
<evidence type="ECO:0000313" key="19">
    <source>
        <dbReference type="Proteomes" id="UP000193862"/>
    </source>
</evidence>
<dbReference type="CDD" id="cd10839">
    <property type="entry name" value="cpPDZ1_DegP-like"/>
    <property type="match status" value="1"/>
</dbReference>
<keyword evidence="9" id="KW-0574">Periplasm</keyword>
<keyword evidence="7" id="KW-0732">Signal</keyword>
<evidence type="ECO:0000256" key="15">
    <source>
        <dbReference type="PIRSR" id="PIRSR611782-2"/>
    </source>
</evidence>
<name>A0A1Y5S6U1_9RHOB</name>
<dbReference type="PROSITE" id="PS50106">
    <property type="entry name" value="PDZ"/>
    <property type="match status" value="2"/>
</dbReference>
<dbReference type="Proteomes" id="UP000193862">
    <property type="component" value="Unassembled WGS sequence"/>
</dbReference>
<dbReference type="SMART" id="SM00228">
    <property type="entry name" value="PDZ"/>
    <property type="match status" value="2"/>
</dbReference>
<feature type="binding site" evidence="15">
    <location>
        <position position="202"/>
    </location>
    <ligand>
        <name>substrate</name>
    </ligand>
</feature>
<evidence type="ECO:0000256" key="5">
    <source>
        <dbReference type="ARBA" id="ARBA00013958"/>
    </source>
</evidence>
<evidence type="ECO:0000256" key="11">
    <source>
        <dbReference type="ARBA" id="ARBA00022825"/>
    </source>
</evidence>
<keyword evidence="12" id="KW-0346">Stress response</keyword>
<evidence type="ECO:0000256" key="4">
    <source>
        <dbReference type="ARBA" id="ARBA00013035"/>
    </source>
</evidence>